<feature type="region of interest" description="Disordered" evidence="1">
    <location>
        <begin position="34"/>
        <end position="53"/>
    </location>
</feature>
<dbReference type="VEuPathDB" id="TriTrypDB:Tb427_000416100"/>
<feature type="non-terminal residue" evidence="2">
    <location>
        <position position="1"/>
    </location>
</feature>
<reference evidence="2" key="2">
    <citation type="journal article" date="2014" name="Mol. Biochem. Parasitol.">
        <title>Capturing the variant surface glycoprotein repertoire (the VSGnome) of Trypanosoma brucei Lister 427.</title>
        <authorList>
            <person name="Cross G.A."/>
            <person name="Kim H.S."/>
            <person name="Wickstead B."/>
        </authorList>
    </citation>
    <scope>NUCLEOTIDE SEQUENCE</scope>
    <source>
        <strain evidence="2">Lister 427</strain>
    </source>
</reference>
<organism evidence="2">
    <name type="scientific">Trypanosoma brucei</name>
    <dbReference type="NCBI Taxonomy" id="5691"/>
    <lineage>
        <taxon>Eukaryota</taxon>
        <taxon>Discoba</taxon>
        <taxon>Euglenozoa</taxon>
        <taxon>Kinetoplastea</taxon>
        <taxon>Metakinetoplastina</taxon>
        <taxon>Trypanosomatida</taxon>
        <taxon>Trypanosomatidae</taxon>
        <taxon>Trypanosoma</taxon>
    </lineage>
</organism>
<feature type="compositionally biased region" description="Basic and acidic residues" evidence="1">
    <location>
        <begin position="43"/>
        <end position="53"/>
    </location>
</feature>
<sequence>KRRKIEKQQQQGEACTTAYQYVLYSHLCDNSDDVPAASSETNDTEHDRSKTPCEKAAFSRDMKDAYVKKFVSTPEITANLGKPAEYCELAAAASTNNDCVGVLDALAAYAKPAAAKVSETTQASRAELFLDATLNLREREGFLMGVLTDAVITYATDSKPLAGNSNIFKVKTGKPQAGAAQCTDQEMTDENTAVKPTAAGSSAWKKYKYTATVKLAHQRPILSISMISSSCTDTGSSGTTLANTASSCSGVDGCTTVTPMTQTKPTPTAEPLYQQWQSLQSCAAKIQNVRDKKDSKKVILAALCQAQQVAAAVKSLNDITPETLANDESFITALRKEIRKYGNITEWTEESEAKNFKDHIKELLGKEENKFKPKFIDNINKRSISYRFPKKETEKKIGEPALKPNADTANTYFRSQKMSKARPKPTIAVAVSNTAQK</sequence>
<dbReference type="EMBL" id="KC611819">
    <property type="protein sequence ID" value="AGH59250.1"/>
    <property type="molecule type" value="Genomic_DNA"/>
</dbReference>
<accession>M4T8Q6</accession>
<name>M4T8Q6_9TRYP</name>
<dbReference type="VEuPathDB" id="TriTrypDB:Tb1125.Tb11.v5.0689"/>
<dbReference type="SUPFAM" id="SSF58087">
    <property type="entry name" value="Variant surface glycoprotein (N-terminal domain)"/>
    <property type="match status" value="1"/>
</dbReference>
<evidence type="ECO:0000256" key="1">
    <source>
        <dbReference type="SAM" id="MobiDB-lite"/>
    </source>
</evidence>
<protein>
    <submittedName>
        <fullName evidence="2">Variant surface glycoprotein 3207</fullName>
    </submittedName>
</protein>
<dbReference type="Gene3D" id="1.10.470.10">
    <property type="entry name" value="Variant Surface Glycoprotein, subunit A, domain 2"/>
    <property type="match status" value="1"/>
</dbReference>
<dbReference type="AlphaFoldDB" id="M4T8Q6"/>
<dbReference type="VEuPathDB" id="TriTrypDB:Tb11.v5.0689"/>
<proteinExistence type="predicted"/>
<evidence type="ECO:0000313" key="2">
    <source>
        <dbReference type="EMBL" id="AGH59250.1"/>
    </source>
</evidence>
<reference evidence="2" key="1">
    <citation type="submission" date="2013-02" db="EMBL/GenBank/DDBJ databases">
        <authorList>
            <person name="Cross G.A.M."/>
            <person name="Kim H.-S."/>
            <person name="Wickstead B."/>
        </authorList>
    </citation>
    <scope>NUCLEOTIDE SEQUENCE</scope>
    <source>
        <strain evidence="2">Lister 427</strain>
    </source>
</reference>